<dbReference type="GO" id="GO:0000981">
    <property type="term" value="F:DNA-binding transcription factor activity, RNA polymerase II-specific"/>
    <property type="evidence" value="ECO:0007669"/>
    <property type="project" value="TreeGrafter"/>
</dbReference>
<feature type="domain" description="Homeobox" evidence="6">
    <location>
        <begin position="8"/>
        <end position="68"/>
    </location>
</feature>
<dbReference type="Proteomes" id="UP000682733">
    <property type="component" value="Unassembled WGS sequence"/>
</dbReference>
<evidence type="ECO:0000256" key="1">
    <source>
        <dbReference type="ARBA" id="ARBA00023125"/>
    </source>
</evidence>
<dbReference type="Pfam" id="PF00046">
    <property type="entry name" value="Homeodomain"/>
    <property type="match status" value="1"/>
</dbReference>
<evidence type="ECO:0000313" key="9">
    <source>
        <dbReference type="EMBL" id="CAF3663202.1"/>
    </source>
</evidence>
<dbReference type="EMBL" id="CAJOBA010002896">
    <property type="protein sequence ID" value="CAF3663202.1"/>
    <property type="molecule type" value="Genomic_DNA"/>
</dbReference>
<accession>A0A814MDB2</accession>
<evidence type="ECO:0000256" key="2">
    <source>
        <dbReference type="ARBA" id="ARBA00023155"/>
    </source>
</evidence>
<dbReference type="GO" id="GO:0000978">
    <property type="term" value="F:RNA polymerase II cis-regulatory region sequence-specific DNA binding"/>
    <property type="evidence" value="ECO:0007669"/>
    <property type="project" value="TreeGrafter"/>
</dbReference>
<dbReference type="InterPro" id="IPR009057">
    <property type="entry name" value="Homeodomain-like_sf"/>
</dbReference>
<dbReference type="PANTHER" id="PTHR24327:SF41">
    <property type="entry name" value="BRAIN-SPECIFIC HOMEOBOX PROTEIN"/>
    <property type="match status" value="1"/>
</dbReference>
<protein>
    <recommendedName>
        <fullName evidence="6">Homeobox domain-containing protein</fullName>
    </recommendedName>
</protein>
<dbReference type="PROSITE" id="PS50071">
    <property type="entry name" value="HOMEOBOX_2"/>
    <property type="match status" value="1"/>
</dbReference>
<dbReference type="EMBL" id="CAJOBC010004858">
    <property type="protein sequence ID" value="CAF3843206.1"/>
    <property type="molecule type" value="Genomic_DNA"/>
</dbReference>
<keyword evidence="1 4" id="KW-0238">DNA-binding</keyword>
<evidence type="ECO:0000313" key="8">
    <source>
        <dbReference type="EMBL" id="CAF1076814.1"/>
    </source>
</evidence>
<organism evidence="8 11">
    <name type="scientific">Didymodactylos carnosus</name>
    <dbReference type="NCBI Taxonomy" id="1234261"/>
    <lineage>
        <taxon>Eukaryota</taxon>
        <taxon>Metazoa</taxon>
        <taxon>Spiralia</taxon>
        <taxon>Gnathifera</taxon>
        <taxon>Rotifera</taxon>
        <taxon>Eurotatoria</taxon>
        <taxon>Bdelloidea</taxon>
        <taxon>Philodinida</taxon>
        <taxon>Philodinidae</taxon>
        <taxon>Didymodactylos</taxon>
    </lineage>
</organism>
<evidence type="ECO:0000259" key="6">
    <source>
        <dbReference type="PROSITE" id="PS50071"/>
    </source>
</evidence>
<dbReference type="Proteomes" id="UP000681722">
    <property type="component" value="Unassembled WGS sequence"/>
</dbReference>
<evidence type="ECO:0000256" key="4">
    <source>
        <dbReference type="PROSITE-ProRule" id="PRU00108"/>
    </source>
</evidence>
<dbReference type="InterPro" id="IPR050460">
    <property type="entry name" value="Distal-less_Homeobox_TF"/>
</dbReference>
<keyword evidence="11" id="KW-1185">Reference proteome</keyword>
<dbReference type="EMBL" id="CAJNOQ010004858">
    <property type="protein sequence ID" value="CAF1076814.1"/>
    <property type="molecule type" value="Genomic_DNA"/>
</dbReference>
<keyword evidence="2 4" id="KW-0371">Homeobox</keyword>
<dbReference type="AlphaFoldDB" id="A0A814MDB2"/>
<dbReference type="OrthoDB" id="6159439at2759"/>
<proteinExistence type="predicted"/>
<dbReference type="EMBL" id="CAJNOK010002894">
    <property type="protein sequence ID" value="CAF0879265.1"/>
    <property type="molecule type" value="Genomic_DNA"/>
</dbReference>
<keyword evidence="3 4" id="KW-0539">Nucleus</keyword>
<evidence type="ECO:0000256" key="5">
    <source>
        <dbReference type="RuleBase" id="RU000682"/>
    </source>
</evidence>
<dbReference type="PANTHER" id="PTHR24327">
    <property type="entry name" value="HOMEOBOX PROTEIN"/>
    <property type="match status" value="1"/>
</dbReference>
<dbReference type="Proteomes" id="UP000677228">
    <property type="component" value="Unassembled WGS sequence"/>
</dbReference>
<sequence>MSSFSLSTSKFYPRFQYTKEQKDLLNESYRLQSYPKLEEKERLATLCQCTVLQIVNWFQNRRRREKKSLLTKENSMKNVGFVQLSTIPSSSTEIPSTANSYVPQFYTPNLHPYYSFSYSSNMAPNTHFYQDHDYYHHQAVTSTPLCSAPTSSLNCFPDLMMMQHSYSNPVDPNLTLTRQQYPTKFTNYFTEPDLLSQNLMLNHNFNCLYDQQLVEEFIRNTSRKQELDAARRSLKYSELNVLEGIVRKE</sequence>
<dbReference type="CDD" id="cd00086">
    <property type="entry name" value="homeodomain"/>
    <property type="match status" value="1"/>
</dbReference>
<evidence type="ECO:0000313" key="7">
    <source>
        <dbReference type="EMBL" id="CAF0879265.1"/>
    </source>
</evidence>
<dbReference type="SMART" id="SM00389">
    <property type="entry name" value="HOX"/>
    <property type="match status" value="1"/>
</dbReference>
<feature type="DNA-binding region" description="Homeobox" evidence="4">
    <location>
        <begin position="10"/>
        <end position="69"/>
    </location>
</feature>
<comment type="subcellular location">
    <subcellularLocation>
        <location evidence="4 5">Nucleus</location>
    </subcellularLocation>
</comment>
<evidence type="ECO:0000313" key="10">
    <source>
        <dbReference type="EMBL" id="CAF3843206.1"/>
    </source>
</evidence>
<evidence type="ECO:0000256" key="3">
    <source>
        <dbReference type="ARBA" id="ARBA00023242"/>
    </source>
</evidence>
<dbReference type="InterPro" id="IPR001356">
    <property type="entry name" value="HD"/>
</dbReference>
<reference evidence="8" key="1">
    <citation type="submission" date="2021-02" db="EMBL/GenBank/DDBJ databases">
        <authorList>
            <person name="Nowell W R."/>
        </authorList>
    </citation>
    <scope>NUCLEOTIDE SEQUENCE</scope>
</reference>
<comment type="caution">
    <text evidence="8">The sequence shown here is derived from an EMBL/GenBank/DDBJ whole genome shotgun (WGS) entry which is preliminary data.</text>
</comment>
<evidence type="ECO:0000313" key="11">
    <source>
        <dbReference type="Proteomes" id="UP000663829"/>
    </source>
</evidence>
<dbReference type="Proteomes" id="UP000663829">
    <property type="component" value="Unassembled WGS sequence"/>
</dbReference>
<name>A0A814MDB2_9BILA</name>
<dbReference type="Gene3D" id="1.10.10.60">
    <property type="entry name" value="Homeodomain-like"/>
    <property type="match status" value="1"/>
</dbReference>
<dbReference type="GO" id="GO:0005634">
    <property type="term" value="C:nucleus"/>
    <property type="evidence" value="ECO:0007669"/>
    <property type="project" value="UniProtKB-SubCell"/>
</dbReference>
<dbReference type="SUPFAM" id="SSF46689">
    <property type="entry name" value="Homeodomain-like"/>
    <property type="match status" value="1"/>
</dbReference>
<gene>
    <name evidence="8" type="ORF">GPM918_LOCUS17563</name>
    <name evidence="7" type="ORF">OVA965_LOCUS8534</name>
    <name evidence="10" type="ORF">SRO942_LOCUS17561</name>
    <name evidence="9" type="ORF">TMI583_LOCUS8532</name>
</gene>